<sequence length="488" mass="53952">MDSLRYTCWVFCMAQIVIVSGRPEFGTAFEFPVTSTVDELAMELSDLFASLDDQLHFMVSGLIPNSESKRELLATFADDFSVKLKAISEQLVAATNSAANVNGTLNMVLDKYTELSSFYNSNANTFISAVTSQLGLYVSSELWSALDFIVKALPDVKVSVEMLRMALLNASAVESVPPGLLRALVTALRNVKAHLPLLVYVFQRVGVNFQTADTFLATFNQVEQTLPVEFQQDTDAFNSRVSELEAAVGTEFSSLELKFNNTNARLSTELTGDIEAQTNFVQLKADLQSFTASRSLFLKELKESVQLASAFYRQSVTYGVSQVYYSDGSNPINAPALQLAMQLVESSSFAEFCHSKFAALVSDLLPLGRIRLNECFDTELPRLRKLQELIETYALMVSYDLEDLWHNLKPCRSDCAASNCVSQIASSYAQLKAARDTNSMTKPVNFFTSALTASLNRIGLCFSRVNIFTFLNLVPSFEEQARSCIGAN</sequence>
<dbReference type="AlphaFoldDB" id="A0A182JTS0"/>
<protein>
    <recommendedName>
        <fullName evidence="3">Protein TsetseEP domain-containing protein</fullName>
    </recommendedName>
</protein>
<evidence type="ECO:0000313" key="1">
    <source>
        <dbReference type="EnsemblMetazoa" id="ACHR001902-PA"/>
    </source>
</evidence>
<evidence type="ECO:0008006" key="3">
    <source>
        <dbReference type="Google" id="ProtNLM"/>
    </source>
</evidence>
<reference evidence="1" key="2">
    <citation type="submission" date="2020-05" db="UniProtKB">
        <authorList>
            <consortium name="EnsemblMetazoa"/>
        </authorList>
    </citation>
    <scope>IDENTIFICATION</scope>
    <source>
        <strain evidence="1">ACHKN1017</strain>
    </source>
</reference>
<dbReference type="Proteomes" id="UP000075881">
    <property type="component" value="Unassembled WGS sequence"/>
</dbReference>
<reference evidence="2" key="1">
    <citation type="submission" date="2013-03" db="EMBL/GenBank/DDBJ databases">
        <title>The Genome Sequence of Anopheles christyi ACHKN1017.</title>
        <authorList>
            <consortium name="The Broad Institute Genomics Platform"/>
            <person name="Neafsey D.E."/>
            <person name="Besansky N."/>
            <person name="Walker B."/>
            <person name="Young S.K."/>
            <person name="Zeng Q."/>
            <person name="Gargeya S."/>
            <person name="Fitzgerald M."/>
            <person name="Haas B."/>
            <person name="Abouelleil A."/>
            <person name="Allen A.W."/>
            <person name="Alvarado L."/>
            <person name="Arachchi H.M."/>
            <person name="Berlin A.M."/>
            <person name="Chapman S.B."/>
            <person name="Gainer-Dewar J."/>
            <person name="Goldberg J."/>
            <person name="Griggs A."/>
            <person name="Gujja S."/>
            <person name="Hansen M."/>
            <person name="Howarth C."/>
            <person name="Imamovic A."/>
            <person name="Ireland A."/>
            <person name="Larimer J."/>
            <person name="McCowan C."/>
            <person name="Murphy C."/>
            <person name="Pearson M."/>
            <person name="Poon T.W."/>
            <person name="Priest M."/>
            <person name="Roberts A."/>
            <person name="Saif S."/>
            <person name="Shea T."/>
            <person name="Sisk P."/>
            <person name="Sykes S."/>
            <person name="Wortman J."/>
            <person name="Nusbaum C."/>
            <person name="Birren B."/>
        </authorList>
    </citation>
    <scope>NUCLEOTIDE SEQUENCE [LARGE SCALE GENOMIC DNA]</scope>
    <source>
        <strain evidence="2">ACHKN1017</strain>
    </source>
</reference>
<accession>A0A182JTS0</accession>
<proteinExistence type="predicted"/>
<dbReference type="EnsemblMetazoa" id="ACHR001902-RA">
    <property type="protein sequence ID" value="ACHR001902-PA"/>
    <property type="gene ID" value="ACHR001902"/>
</dbReference>
<dbReference type="VEuPathDB" id="VectorBase:ACHR001902"/>
<keyword evidence="2" id="KW-1185">Reference proteome</keyword>
<name>A0A182JTS0_9DIPT</name>
<evidence type="ECO:0000313" key="2">
    <source>
        <dbReference type="Proteomes" id="UP000075881"/>
    </source>
</evidence>
<organism evidence="1 2">
    <name type="scientific">Anopheles christyi</name>
    <dbReference type="NCBI Taxonomy" id="43041"/>
    <lineage>
        <taxon>Eukaryota</taxon>
        <taxon>Metazoa</taxon>
        <taxon>Ecdysozoa</taxon>
        <taxon>Arthropoda</taxon>
        <taxon>Hexapoda</taxon>
        <taxon>Insecta</taxon>
        <taxon>Pterygota</taxon>
        <taxon>Neoptera</taxon>
        <taxon>Endopterygota</taxon>
        <taxon>Diptera</taxon>
        <taxon>Nematocera</taxon>
        <taxon>Culicoidea</taxon>
        <taxon>Culicidae</taxon>
        <taxon>Anophelinae</taxon>
        <taxon>Anopheles</taxon>
    </lineage>
</organism>